<dbReference type="SUPFAM" id="SSF46689">
    <property type="entry name" value="Homeodomain-like"/>
    <property type="match status" value="1"/>
</dbReference>
<keyword evidence="8" id="KW-1185">Reference proteome</keyword>
<dbReference type="Pfam" id="PF21306">
    <property type="entry name" value="TetR_C_40"/>
    <property type="match status" value="1"/>
</dbReference>
<dbReference type="Gene3D" id="1.10.357.10">
    <property type="entry name" value="Tetracycline Repressor, domain 2"/>
    <property type="match status" value="1"/>
</dbReference>
<evidence type="ECO:0000256" key="1">
    <source>
        <dbReference type="ARBA" id="ARBA00023015"/>
    </source>
</evidence>
<protein>
    <submittedName>
        <fullName evidence="7">TetR/AcrR family transcriptional regulator</fullName>
    </submittedName>
</protein>
<reference evidence="7 8" key="1">
    <citation type="submission" date="2020-06" db="EMBL/GenBank/DDBJ databases">
        <title>Taxonomy, biology and ecology of Rhodococcus bacteria occurring in California pistachio and other woody hosts as revealed by genome sequence analyses.</title>
        <authorList>
            <person name="Gai Y."/>
            <person name="Riely B."/>
        </authorList>
    </citation>
    <scope>NUCLEOTIDE SEQUENCE [LARGE SCALE GENOMIC DNA]</scope>
    <source>
        <strain evidence="7 8">BP-284</strain>
    </source>
</reference>
<evidence type="ECO:0000256" key="5">
    <source>
        <dbReference type="SAM" id="MobiDB-lite"/>
    </source>
</evidence>
<dbReference type="Proteomes" id="UP001520140">
    <property type="component" value="Unassembled WGS sequence"/>
</dbReference>
<dbReference type="EMBL" id="JABUKG010000006">
    <property type="protein sequence ID" value="MBY6320720.1"/>
    <property type="molecule type" value="Genomic_DNA"/>
</dbReference>
<organism evidence="7 8">
    <name type="scientific">Rhodococcoides kroppenstedtii</name>
    <dbReference type="NCBI Taxonomy" id="293050"/>
    <lineage>
        <taxon>Bacteria</taxon>
        <taxon>Bacillati</taxon>
        <taxon>Actinomycetota</taxon>
        <taxon>Actinomycetes</taxon>
        <taxon>Mycobacteriales</taxon>
        <taxon>Nocardiaceae</taxon>
        <taxon>Rhodococcoides</taxon>
    </lineage>
</organism>
<proteinExistence type="predicted"/>
<dbReference type="PANTHER" id="PTHR30055:SF234">
    <property type="entry name" value="HTH-TYPE TRANSCRIPTIONAL REGULATOR BETI"/>
    <property type="match status" value="1"/>
</dbReference>
<feature type="compositionally biased region" description="Polar residues" evidence="5">
    <location>
        <begin position="213"/>
        <end position="226"/>
    </location>
</feature>
<dbReference type="InterPro" id="IPR001647">
    <property type="entry name" value="HTH_TetR"/>
</dbReference>
<feature type="DNA-binding region" description="H-T-H motif" evidence="4">
    <location>
        <begin position="39"/>
        <end position="58"/>
    </location>
</feature>
<accession>A0ABS7NRU8</accession>
<keyword evidence="2 4" id="KW-0238">DNA-binding</keyword>
<dbReference type="Pfam" id="PF00440">
    <property type="entry name" value="TetR_N"/>
    <property type="match status" value="1"/>
</dbReference>
<sequence>MSSAPRSDNRHRRRREDTRARLIAAACDYLASDVGTAASVQQLAARADVGVGTLYGHFADKHALFDAAVASTLDDFGAAFDQVNADVADPALLFANGVRATLLLRTTHRGGSEILRRLGFEFLARDTALAPRAAAGLEAARASGRLDLPGDLDTALACTAGAILGCLHLLASDPSVDPDATASSCALGLLRMFGLDDDEARDLSSRPLATVRPGTSSTGPDTRSQH</sequence>
<dbReference type="RefSeq" id="WP_068102035.1">
    <property type="nucleotide sequence ID" value="NZ_JABUKE010000004.1"/>
</dbReference>
<gene>
    <name evidence="7" type="ORF">HQ605_07805</name>
</gene>
<comment type="caution">
    <text evidence="7">The sequence shown here is derived from an EMBL/GenBank/DDBJ whole genome shotgun (WGS) entry which is preliminary data.</text>
</comment>
<evidence type="ECO:0000256" key="4">
    <source>
        <dbReference type="PROSITE-ProRule" id="PRU00335"/>
    </source>
</evidence>
<keyword evidence="1" id="KW-0805">Transcription regulation</keyword>
<evidence type="ECO:0000313" key="8">
    <source>
        <dbReference type="Proteomes" id="UP001520140"/>
    </source>
</evidence>
<feature type="region of interest" description="Disordered" evidence="5">
    <location>
        <begin position="204"/>
        <end position="226"/>
    </location>
</feature>
<keyword evidence="3" id="KW-0804">Transcription</keyword>
<feature type="domain" description="HTH tetR-type" evidence="6">
    <location>
        <begin position="16"/>
        <end position="76"/>
    </location>
</feature>
<name>A0ABS7NRU8_9NOCA</name>
<dbReference type="PANTHER" id="PTHR30055">
    <property type="entry name" value="HTH-TYPE TRANSCRIPTIONAL REGULATOR RUTR"/>
    <property type="match status" value="1"/>
</dbReference>
<evidence type="ECO:0000256" key="3">
    <source>
        <dbReference type="ARBA" id="ARBA00023163"/>
    </source>
</evidence>
<dbReference type="InterPro" id="IPR009057">
    <property type="entry name" value="Homeodomain-like_sf"/>
</dbReference>
<dbReference type="PROSITE" id="PS50977">
    <property type="entry name" value="HTH_TETR_2"/>
    <property type="match status" value="1"/>
</dbReference>
<evidence type="ECO:0000256" key="2">
    <source>
        <dbReference type="ARBA" id="ARBA00023125"/>
    </source>
</evidence>
<dbReference type="InterPro" id="IPR049513">
    <property type="entry name" value="TetR_C_40"/>
</dbReference>
<evidence type="ECO:0000259" key="6">
    <source>
        <dbReference type="PROSITE" id="PS50977"/>
    </source>
</evidence>
<evidence type="ECO:0000313" key="7">
    <source>
        <dbReference type="EMBL" id="MBY6320720.1"/>
    </source>
</evidence>
<dbReference type="InterPro" id="IPR050109">
    <property type="entry name" value="HTH-type_TetR-like_transc_reg"/>
</dbReference>